<dbReference type="GO" id="GO:0003723">
    <property type="term" value="F:RNA binding"/>
    <property type="evidence" value="ECO:0007669"/>
    <property type="project" value="InterPro"/>
</dbReference>
<dbReference type="GO" id="GO:0003964">
    <property type="term" value="F:RNA-directed DNA polymerase activity"/>
    <property type="evidence" value="ECO:0007669"/>
    <property type="project" value="UniProtKB-KW"/>
</dbReference>
<organism evidence="12 13">
    <name type="scientific">Limimonas halophila</name>
    <dbReference type="NCBI Taxonomy" id="1082479"/>
    <lineage>
        <taxon>Bacteria</taxon>
        <taxon>Pseudomonadati</taxon>
        <taxon>Pseudomonadota</taxon>
        <taxon>Alphaproteobacteria</taxon>
        <taxon>Rhodospirillales</taxon>
        <taxon>Rhodovibrionaceae</taxon>
        <taxon>Limimonas</taxon>
    </lineage>
</organism>
<keyword evidence="5" id="KW-0460">Magnesium</keyword>
<dbReference type="GO" id="GO:0046872">
    <property type="term" value="F:metal ion binding"/>
    <property type="evidence" value="ECO:0007669"/>
    <property type="project" value="UniProtKB-KW"/>
</dbReference>
<name>A0A1G7TFA2_9PROT</name>
<dbReference type="PANTHER" id="PTHR34047:SF8">
    <property type="entry name" value="PROTEIN YKFC"/>
    <property type="match status" value="1"/>
</dbReference>
<dbReference type="InterPro" id="IPR043502">
    <property type="entry name" value="DNA/RNA_pol_sf"/>
</dbReference>
<reference evidence="12 13" key="1">
    <citation type="submission" date="2016-10" db="EMBL/GenBank/DDBJ databases">
        <authorList>
            <person name="de Groot N.N."/>
        </authorList>
    </citation>
    <scope>NUCLEOTIDE SEQUENCE [LARGE SCALE GENOMIC DNA]</scope>
    <source>
        <strain evidence="12 13">DSM 25584</strain>
    </source>
</reference>
<dbReference type="SUPFAM" id="SSF56672">
    <property type="entry name" value="DNA/RNA polymerases"/>
    <property type="match status" value="1"/>
</dbReference>
<dbReference type="InterPro" id="IPR000477">
    <property type="entry name" value="RT_dom"/>
</dbReference>
<keyword evidence="3" id="KW-0548">Nucleotidyltransferase</keyword>
<dbReference type="InterPro" id="IPR013597">
    <property type="entry name" value="Mat_intron_G2"/>
</dbReference>
<feature type="domain" description="Reverse transcriptase" evidence="11">
    <location>
        <begin position="103"/>
        <end position="329"/>
    </location>
</feature>
<dbReference type="CDD" id="cd01651">
    <property type="entry name" value="RT_G2_intron"/>
    <property type="match status" value="1"/>
</dbReference>
<comment type="similarity">
    <text evidence="8">Belongs to the bacterial reverse transcriptase family.</text>
</comment>
<dbReference type="NCBIfam" id="TIGR04416">
    <property type="entry name" value="group_II_RT_mat"/>
    <property type="match status" value="1"/>
</dbReference>
<dbReference type="RefSeq" id="WP_245659563.1">
    <property type="nucleotide sequence ID" value="NZ_FNCE01000009.1"/>
</dbReference>
<protein>
    <recommendedName>
        <fullName evidence="1">RNA-directed DNA polymerase</fullName>
        <ecNumber evidence="1">2.7.7.49</ecNumber>
    </recommendedName>
</protein>
<keyword evidence="7" id="KW-0051">Antiviral defense</keyword>
<feature type="compositionally biased region" description="Low complexity" evidence="10">
    <location>
        <begin position="1"/>
        <end position="18"/>
    </location>
</feature>
<dbReference type="PRINTS" id="PR00866">
    <property type="entry name" value="RNADNAPOLMS"/>
</dbReference>
<dbReference type="AlphaFoldDB" id="A0A1G7TFA2"/>
<evidence type="ECO:0000256" key="3">
    <source>
        <dbReference type="ARBA" id="ARBA00022695"/>
    </source>
</evidence>
<dbReference type="EC" id="2.7.7.49" evidence="1"/>
<evidence type="ECO:0000256" key="9">
    <source>
        <dbReference type="ARBA" id="ARBA00048173"/>
    </source>
</evidence>
<comment type="catalytic activity">
    <reaction evidence="9">
        <text>DNA(n) + a 2'-deoxyribonucleoside 5'-triphosphate = DNA(n+1) + diphosphate</text>
        <dbReference type="Rhea" id="RHEA:22508"/>
        <dbReference type="Rhea" id="RHEA-COMP:17339"/>
        <dbReference type="Rhea" id="RHEA-COMP:17340"/>
        <dbReference type="ChEBI" id="CHEBI:33019"/>
        <dbReference type="ChEBI" id="CHEBI:61560"/>
        <dbReference type="ChEBI" id="CHEBI:173112"/>
        <dbReference type="EC" id="2.7.7.49"/>
    </reaction>
</comment>
<evidence type="ECO:0000256" key="7">
    <source>
        <dbReference type="ARBA" id="ARBA00023118"/>
    </source>
</evidence>
<evidence type="ECO:0000256" key="2">
    <source>
        <dbReference type="ARBA" id="ARBA00022679"/>
    </source>
</evidence>
<evidence type="ECO:0000256" key="8">
    <source>
        <dbReference type="ARBA" id="ARBA00034120"/>
    </source>
</evidence>
<evidence type="ECO:0000313" key="13">
    <source>
        <dbReference type="Proteomes" id="UP000199415"/>
    </source>
</evidence>
<dbReference type="Pfam" id="PF00078">
    <property type="entry name" value="RVT_1"/>
    <property type="match status" value="1"/>
</dbReference>
<gene>
    <name evidence="12" type="ORF">SAMN05216241_10930</name>
</gene>
<dbReference type="InterPro" id="IPR051083">
    <property type="entry name" value="GrpII_Intron_Splice-Mob/Def"/>
</dbReference>
<keyword evidence="13" id="KW-1185">Reference proteome</keyword>
<evidence type="ECO:0000256" key="4">
    <source>
        <dbReference type="ARBA" id="ARBA00022723"/>
    </source>
</evidence>
<dbReference type="Proteomes" id="UP000199415">
    <property type="component" value="Unassembled WGS sequence"/>
</dbReference>
<evidence type="ECO:0000313" key="12">
    <source>
        <dbReference type="EMBL" id="SDG33240.1"/>
    </source>
</evidence>
<dbReference type="InterPro" id="IPR000123">
    <property type="entry name" value="Reverse_transcriptase_msDNA"/>
</dbReference>
<keyword evidence="6 12" id="KW-0695">RNA-directed DNA polymerase</keyword>
<evidence type="ECO:0000256" key="6">
    <source>
        <dbReference type="ARBA" id="ARBA00022918"/>
    </source>
</evidence>
<dbReference type="GO" id="GO:0051607">
    <property type="term" value="P:defense response to virus"/>
    <property type="evidence" value="ECO:0007669"/>
    <property type="project" value="UniProtKB-KW"/>
</dbReference>
<evidence type="ECO:0000256" key="1">
    <source>
        <dbReference type="ARBA" id="ARBA00012493"/>
    </source>
</evidence>
<evidence type="ECO:0000259" key="11">
    <source>
        <dbReference type="PROSITE" id="PS50878"/>
    </source>
</evidence>
<keyword evidence="2" id="KW-0808">Transferase</keyword>
<dbReference type="PROSITE" id="PS50878">
    <property type="entry name" value="RT_POL"/>
    <property type="match status" value="1"/>
</dbReference>
<evidence type="ECO:0000256" key="5">
    <source>
        <dbReference type="ARBA" id="ARBA00022842"/>
    </source>
</evidence>
<dbReference type="InterPro" id="IPR030931">
    <property type="entry name" value="Group_II_RT_mat"/>
</dbReference>
<keyword evidence="4" id="KW-0479">Metal-binding</keyword>
<dbReference type="PANTHER" id="PTHR34047">
    <property type="entry name" value="NUCLEAR INTRON MATURASE 1, MITOCHONDRIAL-RELATED"/>
    <property type="match status" value="1"/>
</dbReference>
<accession>A0A1G7TFA2</accession>
<proteinExistence type="inferred from homology"/>
<feature type="region of interest" description="Disordered" evidence="10">
    <location>
        <begin position="1"/>
        <end position="46"/>
    </location>
</feature>
<sequence length="486" mass="53737">MTVARQQAAPAQFRFFDASDMGPARHPEAGNAGSEAGTREAPQAVAARAEPRALPTFVMEEVADPANLNQAYKRVKANKGAAGVDGMPVSALRAWIAEHRDWLVTALLDGTYQPAAIRGVTLPKPGGGTRQLGIPTAVDRLVQQAIVQVLEPKLDPTFSDSSYGFRPGRNAHQAVLAAGDHVAVGATIVVDLDLEKFFDRVNHDVLMARLARHVADRRLLRLVRRFLQAGMLAQGCHTPRYEGTPQGGPLSPLMANLLLDDLDKELERRGHRFCRYADDCNIYVQSQAAGERVMASISAFLERRLRLRVNRAKSAVAPVQHRQFLGYRLHRDGGLGISPEAYRRATARLRAITSRRRGVPLSHVIAEVNAFTTGWVRYFRHARAKQALTALDQWLRRRLRCFRLKQAKTPSGLRSLLTRNGVSRPTARKLAGSGRGWWPLANTPQAAHALSQAWFDQRGLKALVAHYKAVTTTDNRRGTRRVCPVV</sequence>
<dbReference type="Pfam" id="PF08388">
    <property type="entry name" value="GIIM"/>
    <property type="match status" value="1"/>
</dbReference>
<evidence type="ECO:0000256" key="10">
    <source>
        <dbReference type="SAM" id="MobiDB-lite"/>
    </source>
</evidence>
<dbReference type="EMBL" id="FNCE01000009">
    <property type="protein sequence ID" value="SDG33240.1"/>
    <property type="molecule type" value="Genomic_DNA"/>
</dbReference>